<name>A0A8T6RBG2_9MICO</name>
<dbReference type="SUPFAM" id="SSF46785">
    <property type="entry name" value="Winged helix' DNA-binding domain"/>
    <property type="match status" value="1"/>
</dbReference>
<dbReference type="InterPro" id="IPR036388">
    <property type="entry name" value="WH-like_DNA-bd_sf"/>
</dbReference>
<dbReference type="InterPro" id="IPR021660">
    <property type="entry name" value="DUF3253"/>
</dbReference>
<evidence type="ECO:0000313" key="2">
    <source>
        <dbReference type="Proteomes" id="UP000287866"/>
    </source>
</evidence>
<dbReference type="EMBL" id="SAYU02000104">
    <property type="protein sequence ID" value="NHA70165.1"/>
    <property type="molecule type" value="Genomic_DNA"/>
</dbReference>
<dbReference type="Proteomes" id="UP000287866">
    <property type="component" value="Unassembled WGS sequence"/>
</dbReference>
<protein>
    <submittedName>
        <fullName evidence="1">DUF3253 domain-containing protein</fullName>
    </submittedName>
</protein>
<comment type="caution">
    <text evidence="1">The sequence shown here is derived from an EMBL/GenBank/DDBJ whole genome shotgun (WGS) entry which is preliminary data.</text>
</comment>
<evidence type="ECO:0000313" key="1">
    <source>
        <dbReference type="EMBL" id="NHA70165.1"/>
    </source>
</evidence>
<keyword evidence="2" id="KW-1185">Reference proteome</keyword>
<dbReference type="Pfam" id="PF11625">
    <property type="entry name" value="DUF3253"/>
    <property type="match status" value="1"/>
</dbReference>
<reference evidence="1" key="1">
    <citation type="submission" date="2020-03" db="EMBL/GenBank/DDBJ databases">
        <title>Phycicoccus flavus sp. nov., a novel endophytic actinobacterium isolated from branch of Kandelia candel.</title>
        <authorList>
            <person name="Tuo L."/>
        </authorList>
    </citation>
    <scope>NUCLEOTIDE SEQUENCE</scope>
    <source>
        <strain evidence="1">CMS6Z-2</strain>
    </source>
</reference>
<dbReference type="Gene3D" id="1.10.10.10">
    <property type="entry name" value="Winged helix-like DNA-binding domain superfamily/Winged helix DNA-binding domain"/>
    <property type="match status" value="1"/>
</dbReference>
<gene>
    <name evidence="1" type="ORF">EPD83_019210</name>
</gene>
<accession>A0A8T6RBG2</accession>
<dbReference type="RefSeq" id="WP_165567014.1">
    <property type="nucleotide sequence ID" value="NZ_SAYU02000104.1"/>
</dbReference>
<organism evidence="1 2">
    <name type="scientific">Phycicoccus flavus</name>
    <dbReference type="NCBI Taxonomy" id="2502783"/>
    <lineage>
        <taxon>Bacteria</taxon>
        <taxon>Bacillati</taxon>
        <taxon>Actinomycetota</taxon>
        <taxon>Actinomycetes</taxon>
        <taxon>Micrococcales</taxon>
        <taxon>Intrasporangiaceae</taxon>
        <taxon>Phycicoccus</taxon>
    </lineage>
</organism>
<dbReference type="AlphaFoldDB" id="A0A8T6RBG2"/>
<proteinExistence type="predicted"/>
<dbReference type="InterPro" id="IPR036390">
    <property type="entry name" value="WH_DNA-bd_sf"/>
</dbReference>
<sequence length="168" mass="18330">MGDAADGAREVQRTEDGHHIVVDGRRWRATDPGIPERLRSELVAELMAARRLVRTEGDAVRHRVQDAKVALGERGAPWWEPVSEADRAERATAAFRALLRHRPEGTVCPSEVARVVGGEDWRGLSAEVRALAFDRAADGELAVLQKGEAVERGARGPVRVGRGPTFAD</sequence>